<comment type="subcellular location">
    <subcellularLocation>
        <location evidence="1">Membrane</location>
        <topology evidence="1">Multi-pass membrane protein</topology>
    </subcellularLocation>
</comment>
<evidence type="ECO:0000256" key="5">
    <source>
        <dbReference type="ARBA" id="ARBA00022692"/>
    </source>
</evidence>
<dbReference type="InterPro" id="IPR038377">
    <property type="entry name" value="Na/Glc_symporter_sf"/>
</dbReference>
<dbReference type="AlphaFoldDB" id="A0A1U7PN70"/>
<feature type="transmembrane region" description="Helical" evidence="9">
    <location>
        <begin position="416"/>
        <end position="435"/>
    </location>
</feature>
<dbReference type="PANTHER" id="PTHR48086">
    <property type="entry name" value="SODIUM/PROLINE SYMPORTER-RELATED"/>
    <property type="match status" value="1"/>
</dbReference>
<dbReference type="InterPro" id="IPR050277">
    <property type="entry name" value="Sodium:Solute_Symporter"/>
</dbReference>
<proteinExistence type="inferred from homology"/>
<evidence type="ECO:0000256" key="2">
    <source>
        <dbReference type="ARBA" id="ARBA00006434"/>
    </source>
</evidence>
<evidence type="ECO:0000256" key="4">
    <source>
        <dbReference type="ARBA" id="ARBA00022475"/>
    </source>
</evidence>
<dbReference type="Gene3D" id="1.20.1730.10">
    <property type="entry name" value="Sodium/glucose cotransporter"/>
    <property type="match status" value="1"/>
</dbReference>
<gene>
    <name evidence="10" type="ORF">SAMN05428946_0988</name>
</gene>
<dbReference type="InterPro" id="IPR018212">
    <property type="entry name" value="Na/solute_symporter_CS"/>
</dbReference>
<dbReference type="NCBIfam" id="TIGR00813">
    <property type="entry name" value="sss"/>
    <property type="match status" value="1"/>
</dbReference>
<keyword evidence="7 9" id="KW-0472">Membrane</keyword>
<dbReference type="CDD" id="cd10322">
    <property type="entry name" value="SLC5sbd"/>
    <property type="match status" value="1"/>
</dbReference>
<keyword evidence="11" id="KW-1185">Reference proteome</keyword>
<feature type="transmembrane region" description="Helical" evidence="9">
    <location>
        <begin position="77"/>
        <end position="97"/>
    </location>
</feature>
<accession>A0A1U7PN70</accession>
<dbReference type="GO" id="GO:0005886">
    <property type="term" value="C:plasma membrane"/>
    <property type="evidence" value="ECO:0007669"/>
    <property type="project" value="TreeGrafter"/>
</dbReference>
<feature type="transmembrane region" description="Helical" evidence="9">
    <location>
        <begin position="45"/>
        <end position="65"/>
    </location>
</feature>
<keyword evidence="3" id="KW-0813">Transport</keyword>
<feature type="transmembrane region" description="Helical" evidence="9">
    <location>
        <begin position="303"/>
        <end position="326"/>
    </location>
</feature>
<feature type="transmembrane region" description="Helical" evidence="9">
    <location>
        <begin position="222"/>
        <end position="241"/>
    </location>
</feature>
<evidence type="ECO:0000256" key="3">
    <source>
        <dbReference type="ARBA" id="ARBA00022448"/>
    </source>
</evidence>
<feature type="transmembrane region" description="Helical" evidence="9">
    <location>
        <begin position="447"/>
        <end position="466"/>
    </location>
</feature>
<dbReference type="EMBL" id="FTPL01000001">
    <property type="protein sequence ID" value="SIT73462.1"/>
    <property type="molecule type" value="Genomic_DNA"/>
</dbReference>
<feature type="transmembrane region" description="Helical" evidence="9">
    <location>
        <begin position="6"/>
        <end position="25"/>
    </location>
</feature>
<evidence type="ECO:0000256" key="9">
    <source>
        <dbReference type="SAM" id="Phobius"/>
    </source>
</evidence>
<dbReference type="PROSITE" id="PS50283">
    <property type="entry name" value="NA_SOLUT_SYMP_3"/>
    <property type="match status" value="1"/>
</dbReference>
<evidence type="ECO:0000313" key="11">
    <source>
        <dbReference type="Proteomes" id="UP000187550"/>
    </source>
</evidence>
<dbReference type="Proteomes" id="UP000187550">
    <property type="component" value="Unassembled WGS sequence"/>
</dbReference>
<protein>
    <submittedName>
        <fullName evidence="10">Solute:Na+ symporter, SSS family</fullName>
    </submittedName>
</protein>
<dbReference type="OrthoDB" id="9789704at2"/>
<evidence type="ECO:0000256" key="1">
    <source>
        <dbReference type="ARBA" id="ARBA00004141"/>
    </source>
</evidence>
<feature type="transmembrane region" description="Helical" evidence="9">
    <location>
        <begin position="183"/>
        <end position="202"/>
    </location>
</feature>
<evidence type="ECO:0000256" key="8">
    <source>
        <dbReference type="RuleBase" id="RU362091"/>
    </source>
</evidence>
<sequence length="494" mass="53171">MGTNMVVISVVIVYLAVMVLIGYLASRKIQDNEDFLVAGRKMGPWLLAGSLAATEVGGGSTMGVVEKAYGDWGFSAFWYVSAMAVAFIVLAFIAPMLRRAMVKTVPEYFTKRYGKKNGLVTAIIMMLPMVGLTAVQIIASSTILSVMTGWDYALSAFIVTVVVAVYSVMGGMYSVVYTDVVQWLFILVGMALIIPFALNAGGGFTALTANVPEAKWSMTDGTGIWTIIALVIMYIASFTVGQEAVQRYYSAKDEKSARNASIITSIVYAIFAFIPAFIGILMYGMVQNGLIDGTVMANQGANYALPLMAVEVLPSFVVGMLFAALISATMSSASSNLLAAGSIFTNDIYSQYFNKNADDKHLLKMIRWTMFVVCGLSLFIAVANFTDIITLLVFSFTLRAGGAFIPYLVGHFWKRATAAGSMTSLIFGSITVALAENGFLSFGGLDPIYPALVVSAISFIGVSLLTKNKPAEDTENIKDEKTDIVNIQLSKTLK</sequence>
<dbReference type="InterPro" id="IPR001734">
    <property type="entry name" value="Na/solute_symporter"/>
</dbReference>
<evidence type="ECO:0000256" key="6">
    <source>
        <dbReference type="ARBA" id="ARBA00022989"/>
    </source>
</evidence>
<dbReference type="GO" id="GO:0046942">
    <property type="term" value="P:carboxylic acid transport"/>
    <property type="evidence" value="ECO:0007669"/>
    <property type="project" value="UniProtKB-ARBA"/>
</dbReference>
<dbReference type="PANTHER" id="PTHR48086:SF7">
    <property type="entry name" value="SODIUM-SOLUTE SYMPORTER-RELATED"/>
    <property type="match status" value="1"/>
</dbReference>
<dbReference type="Pfam" id="PF00474">
    <property type="entry name" value="SSF"/>
    <property type="match status" value="1"/>
</dbReference>
<name>A0A1U7PN70_9BACI</name>
<feature type="transmembrane region" description="Helical" evidence="9">
    <location>
        <begin position="365"/>
        <end position="382"/>
    </location>
</feature>
<evidence type="ECO:0000313" key="10">
    <source>
        <dbReference type="EMBL" id="SIT73462.1"/>
    </source>
</evidence>
<keyword evidence="4" id="KW-1003">Cell membrane</keyword>
<dbReference type="PROSITE" id="PS00456">
    <property type="entry name" value="NA_SOLUT_SYMP_1"/>
    <property type="match status" value="1"/>
</dbReference>
<organism evidence="10 11">
    <name type="scientific">Edaphobacillus lindanitolerans</name>
    <dbReference type="NCBI Taxonomy" id="550447"/>
    <lineage>
        <taxon>Bacteria</taxon>
        <taxon>Bacillati</taxon>
        <taxon>Bacillota</taxon>
        <taxon>Bacilli</taxon>
        <taxon>Bacillales</taxon>
        <taxon>Bacillaceae</taxon>
        <taxon>Edaphobacillus</taxon>
    </lineage>
</organism>
<comment type="similarity">
    <text evidence="2 8">Belongs to the sodium:solute symporter (SSF) (TC 2.A.21) family.</text>
</comment>
<evidence type="ECO:0000256" key="7">
    <source>
        <dbReference type="ARBA" id="ARBA00023136"/>
    </source>
</evidence>
<reference evidence="11" key="1">
    <citation type="submission" date="2017-01" db="EMBL/GenBank/DDBJ databases">
        <authorList>
            <person name="Varghese N."/>
            <person name="Submissions S."/>
        </authorList>
    </citation>
    <scope>NUCLEOTIDE SEQUENCE [LARGE SCALE GENOMIC DNA]</scope>
    <source>
        <strain evidence="11">MNA4</strain>
    </source>
</reference>
<feature type="transmembrane region" description="Helical" evidence="9">
    <location>
        <begin position="262"/>
        <end position="283"/>
    </location>
</feature>
<feature type="transmembrane region" description="Helical" evidence="9">
    <location>
        <begin position="118"/>
        <end position="140"/>
    </location>
</feature>
<feature type="transmembrane region" description="Helical" evidence="9">
    <location>
        <begin position="152"/>
        <end position="176"/>
    </location>
</feature>
<feature type="transmembrane region" description="Helical" evidence="9">
    <location>
        <begin position="388"/>
        <end position="409"/>
    </location>
</feature>
<keyword evidence="5 9" id="KW-0812">Transmembrane</keyword>
<keyword evidence="6 9" id="KW-1133">Transmembrane helix</keyword>
<dbReference type="STRING" id="550447.SAMN05428946_0988"/>
<dbReference type="GO" id="GO:0022857">
    <property type="term" value="F:transmembrane transporter activity"/>
    <property type="evidence" value="ECO:0007669"/>
    <property type="project" value="InterPro"/>
</dbReference>
<dbReference type="RefSeq" id="WP_076757209.1">
    <property type="nucleotide sequence ID" value="NZ_FTPL01000001.1"/>
</dbReference>